<dbReference type="Gene3D" id="3.30.70.330">
    <property type="match status" value="1"/>
</dbReference>
<dbReference type="PANTHER" id="PTHR32343">
    <property type="entry name" value="SERINE/ARGININE-RICH SPLICING FACTOR"/>
    <property type="match status" value="1"/>
</dbReference>
<dbReference type="InterPro" id="IPR035979">
    <property type="entry name" value="RBD_domain_sf"/>
</dbReference>
<comment type="caution">
    <text evidence="4">The sequence shown here is derived from an EMBL/GenBank/DDBJ whole genome shotgun (WGS) entry which is preliminary data.</text>
</comment>
<dbReference type="Pfam" id="PF00076">
    <property type="entry name" value="RRM_1"/>
    <property type="match status" value="1"/>
</dbReference>
<accession>A0A422P8U9</accession>
<dbReference type="Proteomes" id="UP000284403">
    <property type="component" value="Unassembled WGS sequence"/>
</dbReference>
<gene>
    <name evidence="4" type="ORF">Tco025E_05925</name>
</gene>
<dbReference type="RefSeq" id="XP_029227058.1">
    <property type="nucleotide sequence ID" value="XM_029372815.1"/>
</dbReference>
<dbReference type="PANTHER" id="PTHR32343:SF10">
    <property type="entry name" value="RNA-BINDING REGION RNP-1 DOMAIN-CONTAINING PROTEIN"/>
    <property type="match status" value="1"/>
</dbReference>
<dbReference type="CDD" id="cd00590">
    <property type="entry name" value="RRM_SF"/>
    <property type="match status" value="1"/>
</dbReference>
<proteinExistence type="predicted"/>
<dbReference type="InterPro" id="IPR000504">
    <property type="entry name" value="RRM_dom"/>
</dbReference>
<evidence type="ECO:0000259" key="3">
    <source>
        <dbReference type="PROSITE" id="PS50102"/>
    </source>
</evidence>
<feature type="domain" description="RRM" evidence="3">
    <location>
        <begin position="357"/>
        <end position="432"/>
    </location>
</feature>
<feature type="region of interest" description="Disordered" evidence="2">
    <location>
        <begin position="1"/>
        <end position="24"/>
    </location>
</feature>
<evidence type="ECO:0000256" key="2">
    <source>
        <dbReference type="SAM" id="MobiDB-lite"/>
    </source>
</evidence>
<evidence type="ECO:0000256" key="1">
    <source>
        <dbReference type="PROSITE-ProRule" id="PRU00176"/>
    </source>
</evidence>
<dbReference type="SUPFAM" id="SSF54928">
    <property type="entry name" value="RNA-binding domain, RBD"/>
    <property type="match status" value="2"/>
</dbReference>
<dbReference type="EMBL" id="MKKU01000375">
    <property type="protein sequence ID" value="RNF14159.1"/>
    <property type="molecule type" value="Genomic_DNA"/>
</dbReference>
<name>A0A422P8U9_9TRYP</name>
<reference evidence="4 5" key="1">
    <citation type="journal article" date="2018" name="BMC Genomics">
        <title>Genomic comparison of Trypanosoma conorhini and Trypanosoma rangeli to Trypanosoma cruzi strains of high and low virulence.</title>
        <authorList>
            <person name="Bradwell K.R."/>
            <person name="Koparde V.N."/>
            <person name="Matveyev A.V."/>
            <person name="Serrano M.G."/>
            <person name="Alves J.M."/>
            <person name="Parikh H."/>
            <person name="Huang B."/>
            <person name="Lee V."/>
            <person name="Espinosa-Alvarez O."/>
            <person name="Ortiz P.A."/>
            <person name="Costa-Martins A.G."/>
            <person name="Teixeira M.M."/>
            <person name="Buck G.A."/>
        </authorList>
    </citation>
    <scope>NUCLEOTIDE SEQUENCE [LARGE SCALE GENOMIC DNA]</scope>
    <source>
        <strain evidence="4 5">025E</strain>
    </source>
</reference>
<sequence>MLEAGASPVRPVSPVSSTSTEEVTAGHDISTINRTLDVSSIQDDCHLMECGSKHWIRVTQLDPTTTSKSLEYMFYPYGGDEAFVLWDNGVVGYVGFENKYMADLGVEKMDAFIPCRQTHALRVTRVSLEEVLLAKNAVCFPCQKGLTPLLYSDCPVHFIAKYIELHRQPCYCAAELVEEVTRATRTVFARILGALTELKPIWISLEEFRDTLARQLLCTIAKEGSADVGANCGALLGELHVMGLLTGDPFLLASGLLQRGVRCSTKVDNVCGIAHACASMPFSISRASFWALVGQMSLEVDEHLRTVLRGHLRQFKQRMELFSPITSAAPKTTWSLTKEHNNSSNDASRLLSESKSRTLYISHLPPLLPQQTLMELLSACGVVNKVRICRGSGYTTLFAFVEMATAEEARAAMRLNRTSLLGCNIRVQIARNPIQDTQAEDGVIDADGASKRDCLFSQHGGSLAIAVEAGGKCASA</sequence>
<dbReference type="InterPro" id="IPR012677">
    <property type="entry name" value="Nucleotide-bd_a/b_plait_sf"/>
</dbReference>
<dbReference type="OrthoDB" id="7763451at2759"/>
<keyword evidence="5" id="KW-1185">Reference proteome</keyword>
<feature type="compositionally biased region" description="Low complexity" evidence="2">
    <location>
        <begin position="7"/>
        <end position="23"/>
    </location>
</feature>
<dbReference type="AlphaFoldDB" id="A0A422P8U9"/>
<protein>
    <submittedName>
        <fullName evidence="4">Putative RNA-binding protein</fullName>
    </submittedName>
</protein>
<dbReference type="SMART" id="SM00360">
    <property type="entry name" value="RRM"/>
    <property type="match status" value="2"/>
</dbReference>
<dbReference type="PROSITE" id="PS50102">
    <property type="entry name" value="RRM"/>
    <property type="match status" value="1"/>
</dbReference>
<evidence type="ECO:0000313" key="4">
    <source>
        <dbReference type="EMBL" id="RNF14159.1"/>
    </source>
</evidence>
<dbReference type="GO" id="GO:0003723">
    <property type="term" value="F:RNA binding"/>
    <property type="evidence" value="ECO:0007669"/>
    <property type="project" value="UniProtKB-UniRule"/>
</dbReference>
<keyword evidence="1" id="KW-0694">RNA-binding</keyword>
<organism evidence="4 5">
    <name type="scientific">Trypanosoma conorhini</name>
    <dbReference type="NCBI Taxonomy" id="83891"/>
    <lineage>
        <taxon>Eukaryota</taxon>
        <taxon>Discoba</taxon>
        <taxon>Euglenozoa</taxon>
        <taxon>Kinetoplastea</taxon>
        <taxon>Metakinetoplastina</taxon>
        <taxon>Trypanosomatida</taxon>
        <taxon>Trypanosomatidae</taxon>
        <taxon>Trypanosoma</taxon>
    </lineage>
</organism>
<evidence type="ECO:0000313" key="5">
    <source>
        <dbReference type="Proteomes" id="UP000284403"/>
    </source>
</evidence>
<dbReference type="GeneID" id="40319536"/>